<evidence type="ECO:0000313" key="2">
    <source>
        <dbReference type="EMBL" id="QKS54613.1"/>
    </source>
</evidence>
<keyword evidence="3" id="KW-1185">Reference proteome</keyword>
<dbReference type="KEGG" id="aoz:HUE56_29345"/>
<geneLocation type="plasmid" evidence="2 3">
    <name>unnamed7</name>
</geneLocation>
<dbReference type="InterPro" id="IPR055173">
    <property type="entry name" value="NrdR-like_N"/>
</dbReference>
<organism evidence="2 3">
    <name type="scientific">Azospirillum oryzae</name>
    <dbReference type="NCBI Taxonomy" id="286727"/>
    <lineage>
        <taxon>Bacteria</taxon>
        <taxon>Pseudomonadati</taxon>
        <taxon>Pseudomonadota</taxon>
        <taxon>Alphaproteobacteria</taxon>
        <taxon>Rhodospirillales</taxon>
        <taxon>Azospirillaceae</taxon>
        <taxon>Azospirillum</taxon>
    </lineage>
</organism>
<feature type="domain" description="Transcriptional repressor NrdR-like N-terminal" evidence="1">
    <location>
        <begin position="21"/>
        <end position="61"/>
    </location>
</feature>
<dbReference type="Proteomes" id="UP000509702">
    <property type="component" value="Plasmid unnamed7"/>
</dbReference>
<reference evidence="2 3" key="1">
    <citation type="submission" date="2020-06" db="EMBL/GenBank/DDBJ databases">
        <title>Complete genome of Azosprillum oryzae KACC14407.</title>
        <authorList>
            <person name="Kim M."/>
            <person name="Park Y.-J."/>
            <person name="Shin J.-H."/>
        </authorList>
    </citation>
    <scope>NUCLEOTIDE SEQUENCE [LARGE SCALE GENOMIC DNA]</scope>
    <source>
        <strain evidence="2 3">KACC 14407</strain>
        <plasmid evidence="2 3">unnamed7</plasmid>
    </source>
</reference>
<dbReference type="AlphaFoldDB" id="A0A6N1ATK3"/>
<keyword evidence="2" id="KW-0614">Plasmid</keyword>
<protein>
    <recommendedName>
        <fullName evidence="1">Transcriptional repressor NrdR-like N-terminal domain-containing protein</fullName>
    </recommendedName>
</protein>
<dbReference type="EMBL" id="CP054622">
    <property type="protein sequence ID" value="QKS54613.1"/>
    <property type="molecule type" value="Genomic_DNA"/>
</dbReference>
<name>A0A6N1ATK3_9PROT</name>
<dbReference type="RefSeq" id="WP_136705929.1">
    <property type="nucleotide sequence ID" value="NZ_BSOV01000001.1"/>
</dbReference>
<gene>
    <name evidence="2" type="ORF">HUE56_29345</name>
</gene>
<proteinExistence type="predicted"/>
<evidence type="ECO:0000259" key="1">
    <source>
        <dbReference type="Pfam" id="PF22811"/>
    </source>
</evidence>
<dbReference type="Pfam" id="PF22811">
    <property type="entry name" value="Zn_ribbon_NrdR"/>
    <property type="match status" value="1"/>
</dbReference>
<accession>A0A6N1ATK3</accession>
<evidence type="ECO:0000313" key="3">
    <source>
        <dbReference type="Proteomes" id="UP000509702"/>
    </source>
</evidence>
<sequence>MAAGSNTTIAKISGRAKPSAMACPRCGSTLNGVTETRTQSDNSIRRKRTCASCRGTWMTAERALSPGPGDERTQLGLRTFTGHDPCPAPDPHTGPVAPLALFLPWLEDHERELLLLSRQLRPEDRRVLRELTRSLGAGTAAEALPDGGGTQIDQCVEDVGV</sequence>